<feature type="transmembrane region" description="Helical" evidence="1">
    <location>
        <begin position="63"/>
        <end position="83"/>
    </location>
</feature>
<name>G8LUH2_ACECE</name>
<accession>G8LUH2</accession>
<evidence type="ECO:0008006" key="4">
    <source>
        <dbReference type="Google" id="ProtNLM"/>
    </source>
</evidence>
<feature type="transmembrane region" description="Helical" evidence="1">
    <location>
        <begin position="243"/>
        <end position="261"/>
    </location>
</feature>
<evidence type="ECO:0000256" key="1">
    <source>
        <dbReference type="SAM" id="Phobius"/>
    </source>
</evidence>
<evidence type="ECO:0000313" key="2">
    <source>
        <dbReference type="EMBL" id="AEV70620.1"/>
    </source>
</evidence>
<reference evidence="2 3" key="2">
    <citation type="journal article" date="2012" name="Stand. Genomic Sci.">
        <title>Complete Genome Sequence of Clostridium clariflavum DSM 19732.</title>
        <authorList>
            <person name="Izquierdo J.A."/>
            <person name="Goodwin L."/>
            <person name="Davenport K.W."/>
            <person name="Teshima H."/>
            <person name="Bruce D."/>
            <person name="Detter C."/>
            <person name="Tapia R."/>
            <person name="Han S."/>
            <person name="Land M."/>
            <person name="Hauser L."/>
            <person name="Jeffries C.D."/>
            <person name="Han J."/>
            <person name="Pitluck S."/>
            <person name="Nolan M."/>
            <person name="Chen A."/>
            <person name="Huntemann M."/>
            <person name="Mavromatis K."/>
            <person name="Mikhailova N."/>
            <person name="Liolios K."/>
            <person name="Woyke T."/>
            <person name="Lynd L.R."/>
        </authorList>
    </citation>
    <scope>NUCLEOTIDE SEQUENCE [LARGE SCALE GENOMIC DNA]</scope>
    <source>
        <strain evidence="3">DSM 19732 / NBRC 101661 / EBR45</strain>
    </source>
</reference>
<keyword evidence="1" id="KW-0812">Transmembrane</keyword>
<gene>
    <name evidence="2" type="ordered locus">Clocl_4193</name>
</gene>
<feature type="transmembrane region" description="Helical" evidence="1">
    <location>
        <begin position="393"/>
        <end position="411"/>
    </location>
</feature>
<keyword evidence="1" id="KW-1133">Transmembrane helix</keyword>
<dbReference type="RefSeq" id="WP_014257115.1">
    <property type="nucleotide sequence ID" value="NC_016627.1"/>
</dbReference>
<dbReference type="AlphaFoldDB" id="G8LUH2"/>
<feature type="transmembrane region" description="Helical" evidence="1">
    <location>
        <begin position="127"/>
        <end position="148"/>
    </location>
</feature>
<feature type="transmembrane region" description="Helical" evidence="1">
    <location>
        <begin position="95"/>
        <end position="115"/>
    </location>
</feature>
<protein>
    <recommendedName>
        <fullName evidence="4">Oligosaccharide repeat unit polymerase</fullName>
    </recommendedName>
</protein>
<feature type="transmembrane region" description="Helical" evidence="1">
    <location>
        <begin position="358"/>
        <end position="381"/>
    </location>
</feature>
<proteinExistence type="predicted"/>
<feature type="transmembrane region" description="Helical" evidence="1">
    <location>
        <begin position="12"/>
        <end position="30"/>
    </location>
</feature>
<dbReference type="KEGG" id="ccl:Clocl_4193"/>
<dbReference type="Proteomes" id="UP000005435">
    <property type="component" value="Chromosome"/>
</dbReference>
<feature type="transmembrane region" description="Helical" evidence="1">
    <location>
        <begin position="168"/>
        <end position="187"/>
    </location>
</feature>
<feature type="transmembrane region" description="Helical" evidence="1">
    <location>
        <begin position="199"/>
        <end position="215"/>
    </location>
</feature>
<dbReference type="HOGENOM" id="CLU_628198_0_0_9"/>
<feature type="transmembrane region" description="Helical" evidence="1">
    <location>
        <begin position="36"/>
        <end position="54"/>
    </location>
</feature>
<dbReference type="STRING" id="720554.Clocl_4193"/>
<keyword evidence="3" id="KW-1185">Reference proteome</keyword>
<organism evidence="2 3">
    <name type="scientific">Acetivibrio clariflavus (strain DSM 19732 / NBRC 101661 / EBR45)</name>
    <name type="common">Clostridium clariflavum</name>
    <dbReference type="NCBI Taxonomy" id="720554"/>
    <lineage>
        <taxon>Bacteria</taxon>
        <taxon>Bacillati</taxon>
        <taxon>Bacillota</taxon>
        <taxon>Clostridia</taxon>
        <taxon>Eubacteriales</taxon>
        <taxon>Oscillospiraceae</taxon>
        <taxon>Acetivibrio</taxon>
    </lineage>
</organism>
<feature type="transmembrane region" description="Helical" evidence="1">
    <location>
        <begin position="221"/>
        <end position="236"/>
    </location>
</feature>
<dbReference type="NCBIfam" id="TIGR04370">
    <property type="entry name" value="glyco_rpt_poly"/>
    <property type="match status" value="1"/>
</dbReference>
<keyword evidence="1" id="KW-0472">Membrane</keyword>
<dbReference type="OrthoDB" id="1924765at2"/>
<reference evidence="3" key="1">
    <citation type="submission" date="2011-12" db="EMBL/GenBank/DDBJ databases">
        <title>Complete sequence of Clostridium clariflavum DSM 19732.</title>
        <authorList>
            <consortium name="US DOE Joint Genome Institute"/>
            <person name="Lucas S."/>
            <person name="Han J."/>
            <person name="Lapidus A."/>
            <person name="Cheng J.-F."/>
            <person name="Goodwin L."/>
            <person name="Pitluck S."/>
            <person name="Peters L."/>
            <person name="Teshima H."/>
            <person name="Detter J.C."/>
            <person name="Han C."/>
            <person name="Tapia R."/>
            <person name="Land M."/>
            <person name="Hauser L."/>
            <person name="Kyrpides N."/>
            <person name="Ivanova N."/>
            <person name="Pagani I."/>
            <person name="Kitzmiller T."/>
            <person name="Lynd L."/>
            <person name="Izquierdo J."/>
            <person name="Woyke T."/>
        </authorList>
    </citation>
    <scope>NUCLEOTIDE SEQUENCE [LARGE SCALE GENOMIC DNA]</scope>
    <source>
        <strain evidence="3">DSM 19732 / NBRC 101661 / EBR45</strain>
    </source>
</reference>
<dbReference type="EMBL" id="CP003065">
    <property type="protein sequence ID" value="AEV70620.1"/>
    <property type="molecule type" value="Genomic_DNA"/>
</dbReference>
<evidence type="ECO:0000313" key="3">
    <source>
        <dbReference type="Proteomes" id="UP000005435"/>
    </source>
</evidence>
<sequence>MEKGKRNINCYNKIFEVCFISFMYLISAIIYYYNNIIAGMLLIFTAVFIFVINYKQNKTIADIYLLFWSSWLGTLGLAMLRLLRYQQQWKVEFFLITYIGLMSMIIGTFIGKSFKLRNKIIKNNFKLSYYTVIFGTAIAILMSILSYLRTGIIPILSDKLTAYHDHYTRFYVIQVGMMPLGGIAYYVLRSFNLKRHQKLIMYLAMFIHLFVFPIIYVARGTFVTCIFYVLPILYYYTKNKKRFLRIGVVVFLILLLVITSSRNYSNEQVEFFFQPKEVSILNFNFKLSNNLVMVYSYLTISHDNFNYNIDRIDSFSYGGRMLEPFEVILRTDFFNKLRLDNKLENISFGLNTHNMMGIIYYDFGILGIIAVLFIYGFIFGIIEKTFRYSINPYISLIYGGVLIVVSLGFFTAWTTQFTLWMWWGLSCILWKISPKQRNV</sequence>